<organism evidence="2 3">
    <name type="scientific">Macrostomum lignano</name>
    <dbReference type="NCBI Taxonomy" id="282301"/>
    <lineage>
        <taxon>Eukaryota</taxon>
        <taxon>Metazoa</taxon>
        <taxon>Spiralia</taxon>
        <taxon>Lophotrochozoa</taxon>
        <taxon>Platyhelminthes</taxon>
        <taxon>Rhabditophora</taxon>
        <taxon>Macrostomorpha</taxon>
        <taxon>Macrostomida</taxon>
        <taxon>Macrostomidae</taxon>
        <taxon>Macrostomum</taxon>
    </lineage>
</organism>
<accession>A0A1I8FFT2</accession>
<dbReference type="PANTHER" id="PTHR48465">
    <property type="entry name" value="PROTEIN SSUH2 HOMOLOG"/>
    <property type="match status" value="1"/>
</dbReference>
<evidence type="ECO:0000313" key="3">
    <source>
        <dbReference type="WBParaSite" id="maker-unitig_31393-snap-gene-0.2-mRNA-1"/>
    </source>
</evidence>
<dbReference type="PANTHER" id="PTHR48465:SF1">
    <property type="entry name" value="PROTEIN SSUH2 HOMOLOG"/>
    <property type="match status" value="1"/>
</dbReference>
<reference evidence="3" key="1">
    <citation type="submission" date="2016-11" db="UniProtKB">
        <authorList>
            <consortium name="WormBaseParasite"/>
        </authorList>
    </citation>
    <scope>IDENTIFICATION</scope>
</reference>
<evidence type="ECO:0000313" key="2">
    <source>
        <dbReference type="Proteomes" id="UP000095280"/>
    </source>
</evidence>
<sequence>MPNSKVGSLETLVPEQPADDAEEDSGQLLPSFPAESRSSSLRTIVEGYEDDRAARRAVLPARAEAEAYTFDPDAGIKLLRQLPKVTEEILRNILLQYASENCCQSSQFIRDLPIIKIETTLAWHYCLETYLEARYTCWTFEPFDNQKVDGRENGRPPAPWEVELKPDRPFKDEDKETVVPHTCRLKPCHHCSQAGCLACQRCKGRRYLRCGECSGQGKRTVLAGHRGQEGGLLWLRWPGEK</sequence>
<protein>
    <submittedName>
        <fullName evidence="3">Protein SSUH2 homolog</fullName>
    </submittedName>
</protein>
<keyword evidence="2" id="KW-1185">Reference proteome</keyword>
<dbReference type="InterPro" id="IPR052789">
    <property type="entry name" value="SSUH2_homolog"/>
</dbReference>
<dbReference type="WBParaSite" id="maker-unitig_31393-snap-gene-0.2-mRNA-1">
    <property type="protein sequence ID" value="maker-unitig_31393-snap-gene-0.2-mRNA-1"/>
    <property type="gene ID" value="maker-unitig_31393-snap-gene-0.2"/>
</dbReference>
<evidence type="ECO:0000256" key="1">
    <source>
        <dbReference type="SAM" id="MobiDB-lite"/>
    </source>
</evidence>
<dbReference type="AlphaFoldDB" id="A0A1I8FFT2"/>
<proteinExistence type="predicted"/>
<dbReference type="Proteomes" id="UP000095280">
    <property type="component" value="Unplaced"/>
</dbReference>
<name>A0A1I8FFT2_9PLAT</name>
<feature type="region of interest" description="Disordered" evidence="1">
    <location>
        <begin position="1"/>
        <end position="40"/>
    </location>
</feature>